<accession>A0ABV5K9A6</accession>
<dbReference type="InterPro" id="IPR004378">
    <property type="entry name" value="F420H2_quin_Rdtase"/>
</dbReference>
<dbReference type="InterPro" id="IPR012349">
    <property type="entry name" value="Split_barrel_FMN-bd"/>
</dbReference>
<dbReference type="PANTHER" id="PTHR39428">
    <property type="entry name" value="F420H(2)-DEPENDENT QUINONE REDUCTASE RV1261C"/>
    <property type="match status" value="1"/>
</dbReference>
<dbReference type="Pfam" id="PF04075">
    <property type="entry name" value="F420H2_quin_red"/>
    <property type="match status" value="1"/>
</dbReference>
<sequence length="173" mass="18794">MGLLTPLAVRIGALSWMPRLLPQVVWVDTRLQRASRGRVTVLDLAGLPNLALTVAGRKSGLPRTTPLLCVPHDGGWLIAGSYFGGPQVPLWVGNLRAATTAHARVRGRIHEVTWREVEGAERAELWQVMLRTWPNYATYEERTSRVIPVFVLRPVRGQYDGGATGGGPGGIGG</sequence>
<evidence type="ECO:0000313" key="4">
    <source>
        <dbReference type="Proteomes" id="UP001589750"/>
    </source>
</evidence>
<comment type="similarity">
    <text evidence="1">Belongs to the F420H(2)-dependent quinone reductase family.</text>
</comment>
<dbReference type="NCBIfam" id="TIGR00026">
    <property type="entry name" value="hi_GC_TIGR00026"/>
    <property type="match status" value="1"/>
</dbReference>
<keyword evidence="4" id="KW-1185">Reference proteome</keyword>
<protein>
    <submittedName>
        <fullName evidence="3">Nitroreductase family deazaflavin-dependent oxidoreductase</fullName>
    </submittedName>
</protein>
<dbReference type="EMBL" id="JBHMDG010000008">
    <property type="protein sequence ID" value="MFB9312658.1"/>
    <property type="molecule type" value="Genomic_DNA"/>
</dbReference>
<evidence type="ECO:0000256" key="2">
    <source>
        <dbReference type="ARBA" id="ARBA00049106"/>
    </source>
</evidence>
<reference evidence="3 4" key="1">
    <citation type="submission" date="2024-09" db="EMBL/GenBank/DDBJ databases">
        <authorList>
            <person name="Sun Q."/>
            <person name="Mori K."/>
        </authorList>
    </citation>
    <scope>NUCLEOTIDE SEQUENCE [LARGE SCALE GENOMIC DNA]</scope>
    <source>
        <strain evidence="3 4">JCM 9626</strain>
    </source>
</reference>
<dbReference type="RefSeq" id="WP_140008169.1">
    <property type="nucleotide sequence ID" value="NZ_JBHMDG010000008.1"/>
</dbReference>
<name>A0ABV5K9A6_9ACTN</name>
<comment type="caution">
    <text evidence="3">The sequence shown here is derived from an EMBL/GenBank/DDBJ whole genome shotgun (WGS) entry which is preliminary data.</text>
</comment>
<organism evidence="3 4">
    <name type="scientific">Nocardioides plantarum</name>
    <dbReference type="NCBI Taxonomy" id="29299"/>
    <lineage>
        <taxon>Bacteria</taxon>
        <taxon>Bacillati</taxon>
        <taxon>Actinomycetota</taxon>
        <taxon>Actinomycetes</taxon>
        <taxon>Propionibacteriales</taxon>
        <taxon>Nocardioidaceae</taxon>
        <taxon>Nocardioides</taxon>
    </lineage>
</organism>
<evidence type="ECO:0000313" key="3">
    <source>
        <dbReference type="EMBL" id="MFB9312658.1"/>
    </source>
</evidence>
<dbReference type="Proteomes" id="UP001589750">
    <property type="component" value="Unassembled WGS sequence"/>
</dbReference>
<dbReference type="Gene3D" id="2.30.110.10">
    <property type="entry name" value="Electron Transport, Fmn-binding Protein, Chain A"/>
    <property type="match status" value="1"/>
</dbReference>
<dbReference type="SUPFAM" id="SSF50475">
    <property type="entry name" value="FMN-binding split barrel"/>
    <property type="match status" value="1"/>
</dbReference>
<dbReference type="PANTHER" id="PTHR39428:SF1">
    <property type="entry name" value="F420H(2)-DEPENDENT QUINONE REDUCTASE RV1261C"/>
    <property type="match status" value="1"/>
</dbReference>
<proteinExistence type="inferred from homology"/>
<gene>
    <name evidence="3" type="ORF">ACFFRI_06340</name>
</gene>
<evidence type="ECO:0000256" key="1">
    <source>
        <dbReference type="ARBA" id="ARBA00008710"/>
    </source>
</evidence>
<comment type="catalytic activity">
    <reaction evidence="2">
        <text>oxidized coenzyme F420-(gamma-L-Glu)(n) + a quinol + H(+) = reduced coenzyme F420-(gamma-L-Glu)(n) + a quinone</text>
        <dbReference type="Rhea" id="RHEA:39663"/>
        <dbReference type="Rhea" id="RHEA-COMP:12939"/>
        <dbReference type="Rhea" id="RHEA-COMP:14378"/>
        <dbReference type="ChEBI" id="CHEBI:15378"/>
        <dbReference type="ChEBI" id="CHEBI:24646"/>
        <dbReference type="ChEBI" id="CHEBI:132124"/>
        <dbReference type="ChEBI" id="CHEBI:133980"/>
        <dbReference type="ChEBI" id="CHEBI:139511"/>
    </reaction>
</comment>